<name>A0ABV5UAS8_9PSEU</name>
<feature type="transmembrane region" description="Helical" evidence="1">
    <location>
        <begin position="103"/>
        <end position="121"/>
    </location>
</feature>
<feature type="transmembrane region" description="Helical" evidence="1">
    <location>
        <begin position="33"/>
        <end position="51"/>
    </location>
</feature>
<comment type="caution">
    <text evidence="2">The sequence shown here is derived from an EMBL/GenBank/DDBJ whole genome shotgun (WGS) entry which is preliminary data.</text>
</comment>
<evidence type="ECO:0000313" key="3">
    <source>
        <dbReference type="Proteomes" id="UP001589535"/>
    </source>
</evidence>
<dbReference type="Proteomes" id="UP001589535">
    <property type="component" value="Unassembled WGS sequence"/>
</dbReference>
<evidence type="ECO:0000313" key="2">
    <source>
        <dbReference type="EMBL" id="MFB9688211.1"/>
    </source>
</evidence>
<keyword evidence="1" id="KW-0812">Transmembrane</keyword>
<keyword evidence="1" id="KW-1133">Transmembrane helix</keyword>
<proteinExistence type="predicted"/>
<accession>A0ABV5UAS8</accession>
<evidence type="ECO:0000256" key="1">
    <source>
        <dbReference type="SAM" id="Phobius"/>
    </source>
</evidence>
<keyword evidence="1" id="KW-0472">Membrane</keyword>
<dbReference type="RefSeq" id="WP_378199837.1">
    <property type="nucleotide sequence ID" value="NZ_JBHMBK010000024.1"/>
</dbReference>
<gene>
    <name evidence="2" type="ORF">ACFFTO_28880</name>
</gene>
<protein>
    <submittedName>
        <fullName evidence="2">Uncharacterized protein</fullName>
    </submittedName>
</protein>
<feature type="transmembrane region" description="Helical" evidence="1">
    <location>
        <begin position="71"/>
        <end position="91"/>
    </location>
</feature>
<feature type="transmembrane region" description="Helical" evidence="1">
    <location>
        <begin position="6"/>
        <end position="26"/>
    </location>
</feature>
<keyword evidence="3" id="KW-1185">Reference proteome</keyword>
<dbReference type="EMBL" id="JBHMBK010000024">
    <property type="protein sequence ID" value="MFB9688211.1"/>
    <property type="molecule type" value="Genomic_DNA"/>
</dbReference>
<organism evidence="2 3">
    <name type="scientific">Amycolatopsis plumensis</name>
    <dbReference type="NCBI Taxonomy" id="236508"/>
    <lineage>
        <taxon>Bacteria</taxon>
        <taxon>Bacillati</taxon>
        <taxon>Actinomycetota</taxon>
        <taxon>Actinomycetes</taxon>
        <taxon>Pseudonocardiales</taxon>
        <taxon>Pseudonocardiaceae</taxon>
        <taxon>Amycolatopsis</taxon>
    </lineage>
</organism>
<sequence length="122" mass="12227">MLNWSTIAFGAALSAVLAAVVVALLIRPRQPTAIITAGIAAGLGPAAWNVILNAVHAPGFFTDAPIAVFPVSWQDTGSGVFALAVAALLLGLGPQAAAPGRRVAATALLAALAALVVDIYLY</sequence>
<reference evidence="2 3" key="1">
    <citation type="submission" date="2024-09" db="EMBL/GenBank/DDBJ databases">
        <authorList>
            <person name="Sun Q."/>
            <person name="Mori K."/>
        </authorList>
    </citation>
    <scope>NUCLEOTIDE SEQUENCE [LARGE SCALE GENOMIC DNA]</scope>
    <source>
        <strain evidence="2 3">JCM 13852</strain>
    </source>
</reference>